<dbReference type="AlphaFoldDB" id="A0A2U1L9C8"/>
<evidence type="ECO:0000313" key="1">
    <source>
        <dbReference type="EMBL" id="PWA45615.1"/>
    </source>
</evidence>
<proteinExistence type="predicted"/>
<dbReference type="OrthoDB" id="1678879at2759"/>
<gene>
    <name evidence="1" type="ORF">CTI12_AA516140</name>
</gene>
<dbReference type="Proteomes" id="UP000245207">
    <property type="component" value="Unassembled WGS sequence"/>
</dbReference>
<reference evidence="1 2" key="1">
    <citation type="journal article" date="2018" name="Mol. Plant">
        <title>The genome of Artemisia annua provides insight into the evolution of Asteraceae family and artemisinin biosynthesis.</title>
        <authorList>
            <person name="Shen Q."/>
            <person name="Zhang L."/>
            <person name="Liao Z."/>
            <person name="Wang S."/>
            <person name="Yan T."/>
            <person name="Shi P."/>
            <person name="Liu M."/>
            <person name="Fu X."/>
            <person name="Pan Q."/>
            <person name="Wang Y."/>
            <person name="Lv Z."/>
            <person name="Lu X."/>
            <person name="Zhang F."/>
            <person name="Jiang W."/>
            <person name="Ma Y."/>
            <person name="Chen M."/>
            <person name="Hao X."/>
            <person name="Li L."/>
            <person name="Tang Y."/>
            <person name="Lv G."/>
            <person name="Zhou Y."/>
            <person name="Sun X."/>
            <person name="Brodelius P.E."/>
            <person name="Rose J.K.C."/>
            <person name="Tang K."/>
        </authorList>
    </citation>
    <scope>NUCLEOTIDE SEQUENCE [LARGE SCALE GENOMIC DNA]</scope>
    <source>
        <strain evidence="2">cv. Huhao1</strain>
        <tissue evidence="1">Leaf</tissue>
    </source>
</reference>
<keyword evidence="2" id="KW-1185">Reference proteome</keyword>
<evidence type="ECO:0000313" key="2">
    <source>
        <dbReference type="Proteomes" id="UP000245207"/>
    </source>
</evidence>
<comment type="caution">
    <text evidence="1">The sequence shown here is derived from an EMBL/GenBank/DDBJ whole genome shotgun (WGS) entry which is preliminary data.</text>
</comment>
<name>A0A2U1L9C8_ARTAN</name>
<protein>
    <submittedName>
        <fullName evidence="1">Uncharacterized protein</fullName>
    </submittedName>
</protein>
<accession>A0A2U1L9C8</accession>
<organism evidence="1 2">
    <name type="scientific">Artemisia annua</name>
    <name type="common">Sweet wormwood</name>
    <dbReference type="NCBI Taxonomy" id="35608"/>
    <lineage>
        <taxon>Eukaryota</taxon>
        <taxon>Viridiplantae</taxon>
        <taxon>Streptophyta</taxon>
        <taxon>Embryophyta</taxon>
        <taxon>Tracheophyta</taxon>
        <taxon>Spermatophyta</taxon>
        <taxon>Magnoliopsida</taxon>
        <taxon>eudicotyledons</taxon>
        <taxon>Gunneridae</taxon>
        <taxon>Pentapetalae</taxon>
        <taxon>asterids</taxon>
        <taxon>campanulids</taxon>
        <taxon>Asterales</taxon>
        <taxon>Asteraceae</taxon>
        <taxon>Asteroideae</taxon>
        <taxon>Anthemideae</taxon>
        <taxon>Artemisiinae</taxon>
        <taxon>Artemisia</taxon>
    </lineage>
</organism>
<dbReference type="EMBL" id="PKPP01010673">
    <property type="protein sequence ID" value="PWA45615.1"/>
    <property type="molecule type" value="Genomic_DNA"/>
</dbReference>
<sequence length="176" mass="20398">MGVKENKSGNWPNLKYCDIRNGLEGKWETLTSSSLSLLREWSQTLIPRFFLNGPFNISDVRTKVLFPATNVEKLSFETFRDDGLVENSVLLFDALFSICQPLYVEAHLQMRLKVADYFLKLIDMGVKENKSGNWPNFKYCEIRNGLEGKWETLTSSSLSLLREWSQWVFKITRCSP</sequence>